<evidence type="ECO:0000256" key="7">
    <source>
        <dbReference type="ARBA" id="ARBA00036823"/>
    </source>
</evidence>
<evidence type="ECO:0000256" key="5">
    <source>
        <dbReference type="ARBA" id="ARBA00023235"/>
    </source>
</evidence>
<reference evidence="14" key="2">
    <citation type="submission" date="2020-05" db="EMBL/GenBank/DDBJ databases">
        <authorList>
            <person name="Kim H.-S."/>
            <person name="Proctor R.H."/>
            <person name="Brown D.W."/>
        </authorList>
    </citation>
    <scope>NUCLEOTIDE SEQUENCE</scope>
    <source>
        <strain evidence="14">NRRL 20472</strain>
    </source>
</reference>
<feature type="compositionally biased region" description="Low complexity" evidence="13">
    <location>
        <begin position="278"/>
        <end position="290"/>
    </location>
</feature>
<keyword evidence="3" id="KW-0202">Cytokine</keyword>
<evidence type="ECO:0000256" key="3">
    <source>
        <dbReference type="ARBA" id="ARBA00022514"/>
    </source>
</evidence>
<dbReference type="GO" id="GO:0005576">
    <property type="term" value="C:extracellular region"/>
    <property type="evidence" value="ECO:0007669"/>
    <property type="project" value="UniProtKB-SubCell"/>
</dbReference>
<organism evidence="14 15">
    <name type="scientific">Fusarium sarcochroum</name>
    <dbReference type="NCBI Taxonomy" id="1208366"/>
    <lineage>
        <taxon>Eukaryota</taxon>
        <taxon>Fungi</taxon>
        <taxon>Dikarya</taxon>
        <taxon>Ascomycota</taxon>
        <taxon>Pezizomycotina</taxon>
        <taxon>Sordariomycetes</taxon>
        <taxon>Hypocreomycetidae</taxon>
        <taxon>Hypocreales</taxon>
        <taxon>Nectriaceae</taxon>
        <taxon>Fusarium</taxon>
        <taxon>Fusarium lateritium species complex</taxon>
    </lineage>
</organism>
<accession>A0A8H4XE12</accession>
<feature type="compositionally biased region" description="Basic and acidic residues" evidence="13">
    <location>
        <begin position="300"/>
        <end position="310"/>
    </location>
</feature>
<dbReference type="GO" id="GO:0004167">
    <property type="term" value="F:dopachrome isomerase activity"/>
    <property type="evidence" value="ECO:0007669"/>
    <property type="project" value="UniProtKB-EC"/>
</dbReference>
<comment type="catalytic activity">
    <reaction evidence="7">
        <text>L-dopachrome = 5,6-dihydroxyindole-2-carboxylate</text>
        <dbReference type="Rhea" id="RHEA:13041"/>
        <dbReference type="ChEBI" id="CHEBI:16875"/>
        <dbReference type="ChEBI" id="CHEBI:57509"/>
        <dbReference type="EC" id="5.3.3.12"/>
    </reaction>
</comment>
<dbReference type="Proteomes" id="UP000622797">
    <property type="component" value="Unassembled WGS sequence"/>
</dbReference>
<keyword evidence="4" id="KW-0964">Secreted</keyword>
<evidence type="ECO:0000256" key="4">
    <source>
        <dbReference type="ARBA" id="ARBA00022525"/>
    </source>
</evidence>
<feature type="compositionally biased region" description="Polar residues" evidence="13">
    <location>
        <begin position="14"/>
        <end position="25"/>
    </location>
</feature>
<dbReference type="OrthoDB" id="255819at2759"/>
<dbReference type="InterPro" id="IPR014347">
    <property type="entry name" value="Tautomerase/MIF_sf"/>
</dbReference>
<gene>
    <name evidence="14" type="ORF">FSARC_1565</name>
</gene>
<keyword evidence="15" id="KW-1185">Reference proteome</keyword>
<name>A0A8H4XE12_9HYPO</name>
<dbReference type="EMBL" id="JABEXW010000082">
    <property type="protein sequence ID" value="KAF4971687.1"/>
    <property type="molecule type" value="Genomic_DNA"/>
</dbReference>
<protein>
    <recommendedName>
        <fullName evidence="12">L-dopachrome isomerase</fullName>
        <ecNumber evidence="9">5.3.2.1</ecNumber>
        <ecNumber evidence="8">5.3.3.12</ecNumber>
    </recommendedName>
    <alternativeName>
        <fullName evidence="10">L-dopachrome tautomerase</fullName>
    </alternativeName>
    <alternativeName>
        <fullName evidence="11">Phenylpyruvate tautomerase</fullName>
    </alternativeName>
</protein>
<dbReference type="AlphaFoldDB" id="A0A8H4XE12"/>
<comment type="catalytic activity">
    <reaction evidence="6">
        <text>3-phenylpyruvate = enol-phenylpyruvate</text>
        <dbReference type="Rhea" id="RHEA:17097"/>
        <dbReference type="ChEBI" id="CHEBI:16815"/>
        <dbReference type="ChEBI" id="CHEBI:18005"/>
        <dbReference type="EC" id="5.3.2.1"/>
    </reaction>
</comment>
<feature type="region of interest" description="Disordered" evidence="13">
    <location>
        <begin position="246"/>
        <end position="316"/>
    </location>
</feature>
<dbReference type="EC" id="5.3.2.1" evidence="9"/>
<dbReference type="EC" id="5.3.3.12" evidence="8"/>
<evidence type="ECO:0000313" key="14">
    <source>
        <dbReference type="EMBL" id="KAF4971687.1"/>
    </source>
</evidence>
<evidence type="ECO:0000256" key="10">
    <source>
        <dbReference type="ARBA" id="ARBA00041631"/>
    </source>
</evidence>
<proteinExistence type="inferred from homology"/>
<dbReference type="GO" id="GO:0050178">
    <property type="term" value="F:phenylpyruvate tautomerase activity"/>
    <property type="evidence" value="ECO:0007669"/>
    <property type="project" value="UniProtKB-EC"/>
</dbReference>
<reference evidence="14" key="1">
    <citation type="journal article" date="2020" name="BMC Genomics">
        <title>Correction to: Identification and distribution of gene clusters required for synthesis of sphingolipid metabolism inhibitors in diverse species of the filamentous fungus Fusarium.</title>
        <authorList>
            <person name="Kim H.S."/>
            <person name="Lohmar J.M."/>
            <person name="Busman M."/>
            <person name="Brown D.W."/>
            <person name="Naumann T.A."/>
            <person name="Divon H.H."/>
            <person name="Lysoe E."/>
            <person name="Uhlig S."/>
            <person name="Proctor R.H."/>
        </authorList>
    </citation>
    <scope>NUCLEOTIDE SEQUENCE</scope>
    <source>
        <strain evidence="14">NRRL 20472</strain>
    </source>
</reference>
<evidence type="ECO:0000256" key="11">
    <source>
        <dbReference type="ARBA" id="ARBA00041912"/>
    </source>
</evidence>
<dbReference type="InterPro" id="IPR001398">
    <property type="entry name" value="Macrophage_inhib_fac"/>
</dbReference>
<evidence type="ECO:0000256" key="8">
    <source>
        <dbReference type="ARBA" id="ARBA00038932"/>
    </source>
</evidence>
<sequence length="339" mass="37505">MHLAPVMGIPYIPSSVSTGSANSKPRQTRDPPTSLPAPRLVPGERRVKPRLSKPSLDPVLESDQLLSRDVEHMVSGEATKVTRKHSLPILSRRRSDFLEEAFASRHSDDPGDRIRNESVVLAEIKTNVIIDDEFTFITELSEYLSLRYNRPASSIVTTLQHGICIQFGGSCEPAYTMTIEALARDVQTATNKRNMALFQRHMEQALGIPMSRGFLRFVPVAEDCAGWKGNTVAGEVAEAIEQAHPVTERRGSIRAPRRKSSKAYREAKSNTATIEAASQSQQDTSTSISTDDPKSAAVKNEPEVEKDMSKTVKRRKSLIHALFPRSSSRLGDAQEETID</sequence>
<evidence type="ECO:0000256" key="1">
    <source>
        <dbReference type="ARBA" id="ARBA00004613"/>
    </source>
</evidence>
<keyword evidence="5" id="KW-0413">Isomerase</keyword>
<dbReference type="SUPFAM" id="SSF55331">
    <property type="entry name" value="Tautomerase/MIF"/>
    <property type="match status" value="1"/>
</dbReference>
<dbReference type="Pfam" id="PF01187">
    <property type="entry name" value="MIF"/>
    <property type="match status" value="1"/>
</dbReference>
<comment type="subcellular location">
    <subcellularLocation>
        <location evidence="1">Secreted</location>
    </subcellularLocation>
</comment>
<comment type="caution">
    <text evidence="14">The sequence shown here is derived from an EMBL/GenBank/DDBJ whole genome shotgun (WGS) entry which is preliminary data.</text>
</comment>
<comment type="similarity">
    <text evidence="2">Belongs to the MIF family.</text>
</comment>
<evidence type="ECO:0000256" key="6">
    <source>
        <dbReference type="ARBA" id="ARBA00036735"/>
    </source>
</evidence>
<evidence type="ECO:0000313" key="15">
    <source>
        <dbReference type="Proteomes" id="UP000622797"/>
    </source>
</evidence>
<evidence type="ECO:0000256" key="13">
    <source>
        <dbReference type="SAM" id="MobiDB-lite"/>
    </source>
</evidence>
<evidence type="ECO:0000256" key="9">
    <source>
        <dbReference type="ARBA" id="ARBA00039086"/>
    </source>
</evidence>
<evidence type="ECO:0000256" key="12">
    <source>
        <dbReference type="ARBA" id="ARBA00042730"/>
    </source>
</evidence>
<feature type="region of interest" description="Disordered" evidence="13">
    <location>
        <begin position="1"/>
        <end position="56"/>
    </location>
</feature>
<dbReference type="PANTHER" id="PTHR11954">
    <property type="entry name" value="D-DOPACHROME DECARBOXYLASE"/>
    <property type="match status" value="1"/>
</dbReference>
<dbReference type="PANTHER" id="PTHR11954:SF6">
    <property type="entry name" value="MACROPHAGE MIGRATION INHIBITORY FACTOR"/>
    <property type="match status" value="1"/>
</dbReference>
<evidence type="ECO:0000256" key="2">
    <source>
        <dbReference type="ARBA" id="ARBA00005851"/>
    </source>
</evidence>
<dbReference type="Gene3D" id="3.30.429.10">
    <property type="entry name" value="Macrophage Migration Inhibitory Factor"/>
    <property type="match status" value="1"/>
</dbReference>